<accession>A0A4U1JMA0</accession>
<dbReference type="Pfam" id="PF17785">
    <property type="entry name" value="PUA_3"/>
    <property type="match status" value="1"/>
</dbReference>
<feature type="domain" description="RlmI-like PUA" evidence="8">
    <location>
        <begin position="13"/>
        <end position="79"/>
    </location>
</feature>
<dbReference type="InterPro" id="IPR019614">
    <property type="entry name" value="SAM-dep_methyl-trfase"/>
</dbReference>
<evidence type="ECO:0000259" key="8">
    <source>
        <dbReference type="Pfam" id="PF17785"/>
    </source>
</evidence>
<evidence type="ECO:0000313" key="10">
    <source>
        <dbReference type="Proteomes" id="UP000310597"/>
    </source>
</evidence>
<gene>
    <name evidence="9" type="ORF">FBT96_16805</name>
</gene>
<evidence type="ECO:0000256" key="4">
    <source>
        <dbReference type="ARBA" id="ARBA00022679"/>
    </source>
</evidence>
<dbReference type="InterPro" id="IPR015947">
    <property type="entry name" value="PUA-like_sf"/>
</dbReference>
<dbReference type="Gene3D" id="3.30.750.80">
    <property type="entry name" value="RNA methyltransferase domain (HRMD) like"/>
    <property type="match status" value="1"/>
</dbReference>
<organism evidence="9 10">
    <name type="scientific">Rhodobacter capsulatus</name>
    <name type="common">Rhodopseudomonas capsulata</name>
    <dbReference type="NCBI Taxonomy" id="1061"/>
    <lineage>
        <taxon>Bacteria</taxon>
        <taxon>Pseudomonadati</taxon>
        <taxon>Pseudomonadota</taxon>
        <taxon>Alphaproteobacteria</taxon>
        <taxon>Rhodobacterales</taxon>
        <taxon>Rhodobacter group</taxon>
        <taxon>Rhodobacter</taxon>
    </lineage>
</organism>
<dbReference type="GO" id="GO:0005737">
    <property type="term" value="C:cytoplasm"/>
    <property type="evidence" value="ECO:0007669"/>
    <property type="project" value="UniProtKB-SubCell"/>
</dbReference>
<dbReference type="InterPro" id="IPR036974">
    <property type="entry name" value="PUA_sf"/>
</dbReference>
<keyword evidence="3 9" id="KW-0489">Methyltransferase</keyword>
<evidence type="ECO:0000313" key="9">
    <source>
        <dbReference type="EMBL" id="TKD15471.1"/>
    </source>
</evidence>
<keyword evidence="2" id="KW-0963">Cytoplasm</keyword>
<evidence type="ECO:0000256" key="5">
    <source>
        <dbReference type="ARBA" id="ARBA00022691"/>
    </source>
</evidence>
<dbReference type="PROSITE" id="PS50890">
    <property type="entry name" value="PUA"/>
    <property type="match status" value="1"/>
</dbReference>
<dbReference type="PANTHER" id="PTHR42873">
    <property type="entry name" value="RIBOSOMAL RNA LARGE SUBUNIT METHYLTRANSFERASE"/>
    <property type="match status" value="1"/>
</dbReference>
<reference evidence="9 10" key="1">
    <citation type="submission" date="2019-04" db="EMBL/GenBank/DDBJ databases">
        <title>Draft Whole-Genome sequence of the purple photosynthetic bacterium Rhodobacter capsulatus SP108 with an indigenous class A beta-lactamase.</title>
        <authorList>
            <person name="Robertson S."/>
            <person name="Meyer T.E."/>
            <person name="Kyndt J.A."/>
        </authorList>
    </citation>
    <scope>NUCLEOTIDE SEQUENCE [LARGE SCALE GENOMIC DNA]</scope>
    <source>
        <strain evidence="9 10">SP108</strain>
    </source>
</reference>
<dbReference type="SUPFAM" id="SSF88697">
    <property type="entry name" value="PUA domain-like"/>
    <property type="match status" value="1"/>
</dbReference>
<dbReference type="InterPro" id="IPR029063">
    <property type="entry name" value="SAM-dependent_MTases_sf"/>
</dbReference>
<keyword evidence="4 9" id="KW-0808">Transferase</keyword>
<dbReference type="GO" id="GO:0003723">
    <property type="term" value="F:RNA binding"/>
    <property type="evidence" value="ECO:0007669"/>
    <property type="project" value="InterPro"/>
</dbReference>
<evidence type="ECO:0000256" key="6">
    <source>
        <dbReference type="ARBA" id="ARBA00038091"/>
    </source>
</evidence>
<dbReference type="OrthoDB" id="9805492at2"/>
<dbReference type="Pfam" id="PF10672">
    <property type="entry name" value="Methyltrans_SAM"/>
    <property type="match status" value="1"/>
</dbReference>
<comment type="similarity">
    <text evidence="6">Belongs to the methyltransferase superfamily. RlmI family.</text>
</comment>
<dbReference type="CDD" id="cd11572">
    <property type="entry name" value="RlmI_M_like"/>
    <property type="match status" value="1"/>
</dbReference>
<dbReference type="Proteomes" id="UP000310597">
    <property type="component" value="Unassembled WGS sequence"/>
</dbReference>
<dbReference type="InterPro" id="IPR041532">
    <property type="entry name" value="RlmI-like_PUA"/>
</dbReference>
<keyword evidence="5" id="KW-0949">S-adenosyl-L-methionine</keyword>
<dbReference type="Gene3D" id="3.40.50.150">
    <property type="entry name" value="Vaccinia Virus protein VP39"/>
    <property type="match status" value="1"/>
</dbReference>
<protein>
    <submittedName>
        <fullName evidence="9">Class I SAM-dependent rRNA methyltransferase</fullName>
    </submittedName>
</protein>
<dbReference type="CDD" id="cd02440">
    <property type="entry name" value="AdoMet_MTases"/>
    <property type="match status" value="1"/>
</dbReference>
<feature type="domain" description="S-adenosylmethionine-dependent methyltransferase" evidence="7">
    <location>
        <begin position="194"/>
        <end position="400"/>
    </location>
</feature>
<sequence length="402" mass="42554">MTEEEAPKSRPVVRLRPKAEARAIRHGFPWVYADELVTDRRTQGLTPGVIATLEDAERRVLGTVTVNPKSKIIARMLDRDAEAPIDRDWIAARLSRALDLRTRLFDQPFYRLVHAEADGLPGVIIDRFGDVAVVQPNAAWAEAMIGDLCAALVAVTGVKTVIKNGSGRSRGLEGLPEETVVLCGAIEGPVPVEMNGATYMADVLGGQKTGLFFDQRPNHAFAARLARGARVLDVFSHVGGFALACLAGGAESALAVDASAAALDLASKGAAAMGQGARFATRQGDAFATLEALATEGATFEVVICDPPAFAPNKQSLDAGLRAYERIARLAAPLVAPGGYIVLCSCSHAADLVAFRNASARGLGRGGRRAQLLHTGFAGPDHPMLPQLAESAYLKSLVFRLD</sequence>
<comment type="caution">
    <text evidence="9">The sequence shown here is derived from an EMBL/GenBank/DDBJ whole genome shotgun (WGS) entry which is preliminary data.</text>
</comment>
<evidence type="ECO:0000256" key="2">
    <source>
        <dbReference type="ARBA" id="ARBA00022490"/>
    </source>
</evidence>
<dbReference type="GO" id="GO:0032259">
    <property type="term" value="P:methylation"/>
    <property type="evidence" value="ECO:0007669"/>
    <property type="project" value="UniProtKB-KW"/>
</dbReference>
<name>A0A4U1JMA0_RHOCA</name>
<dbReference type="AlphaFoldDB" id="A0A4U1JMA0"/>
<evidence type="ECO:0000256" key="1">
    <source>
        <dbReference type="ARBA" id="ARBA00004496"/>
    </source>
</evidence>
<dbReference type="Gene3D" id="2.30.130.10">
    <property type="entry name" value="PUA domain"/>
    <property type="match status" value="1"/>
</dbReference>
<dbReference type="EMBL" id="SWJZ01000085">
    <property type="protein sequence ID" value="TKD15471.1"/>
    <property type="molecule type" value="Genomic_DNA"/>
</dbReference>
<dbReference type="NCBIfam" id="NF046099">
    <property type="entry name" value="RSP_2647_MTase"/>
    <property type="match status" value="1"/>
</dbReference>
<dbReference type="RefSeq" id="WP_136908654.1">
    <property type="nucleotide sequence ID" value="NZ_SWJZ01000085.1"/>
</dbReference>
<evidence type="ECO:0000256" key="3">
    <source>
        <dbReference type="ARBA" id="ARBA00022603"/>
    </source>
</evidence>
<comment type="subcellular location">
    <subcellularLocation>
        <location evidence="1">Cytoplasm</location>
    </subcellularLocation>
</comment>
<evidence type="ECO:0000259" key="7">
    <source>
        <dbReference type="Pfam" id="PF10672"/>
    </source>
</evidence>
<dbReference type="PANTHER" id="PTHR42873:SF1">
    <property type="entry name" value="S-ADENOSYLMETHIONINE-DEPENDENT METHYLTRANSFERASE DOMAIN-CONTAINING PROTEIN"/>
    <property type="match status" value="1"/>
</dbReference>
<proteinExistence type="inferred from homology"/>
<dbReference type="GO" id="GO:0008168">
    <property type="term" value="F:methyltransferase activity"/>
    <property type="evidence" value="ECO:0007669"/>
    <property type="project" value="UniProtKB-KW"/>
</dbReference>
<dbReference type="SUPFAM" id="SSF53335">
    <property type="entry name" value="S-adenosyl-L-methionine-dependent methyltransferases"/>
    <property type="match status" value="1"/>
</dbReference>